<evidence type="ECO:0000313" key="8">
    <source>
        <dbReference type="Proteomes" id="UP000281644"/>
    </source>
</evidence>
<dbReference type="SUPFAM" id="SSF46689">
    <property type="entry name" value="Homeodomain-like"/>
    <property type="match status" value="2"/>
</dbReference>
<dbReference type="GO" id="GO:0043565">
    <property type="term" value="F:sequence-specific DNA binding"/>
    <property type="evidence" value="ECO:0007669"/>
    <property type="project" value="InterPro"/>
</dbReference>
<dbReference type="InterPro" id="IPR018060">
    <property type="entry name" value="HTH_AraC"/>
</dbReference>
<keyword evidence="2" id="KW-0238">DNA-binding</keyword>
<dbReference type="InterPro" id="IPR009057">
    <property type="entry name" value="Homeodomain-like_sf"/>
</dbReference>
<gene>
    <name evidence="7" type="ORF">LPA65_15000</name>
</gene>
<dbReference type="RefSeq" id="WP_047674325.1">
    <property type="nucleotide sequence ID" value="NZ_BJZD01000012.1"/>
</dbReference>
<dbReference type="CDD" id="cd17536">
    <property type="entry name" value="REC_YesN-like"/>
    <property type="match status" value="1"/>
</dbReference>
<dbReference type="GO" id="GO:0003700">
    <property type="term" value="F:DNA-binding transcription factor activity"/>
    <property type="evidence" value="ECO:0007669"/>
    <property type="project" value="InterPro"/>
</dbReference>
<dbReference type="PANTHER" id="PTHR43280">
    <property type="entry name" value="ARAC-FAMILY TRANSCRIPTIONAL REGULATOR"/>
    <property type="match status" value="1"/>
</dbReference>
<organism evidence="7 8">
    <name type="scientific">Lactiplantibacillus argentoratensis</name>
    <dbReference type="NCBI Taxonomy" id="271881"/>
    <lineage>
        <taxon>Bacteria</taxon>
        <taxon>Bacillati</taxon>
        <taxon>Bacillota</taxon>
        <taxon>Bacilli</taxon>
        <taxon>Lactobacillales</taxon>
        <taxon>Lactobacillaceae</taxon>
        <taxon>Lactiplantibacillus</taxon>
    </lineage>
</organism>
<dbReference type="Gene3D" id="3.40.50.2300">
    <property type="match status" value="1"/>
</dbReference>
<dbReference type="EMBL" id="CP032751">
    <property type="protein sequence ID" value="AYJ36958.1"/>
    <property type="molecule type" value="Genomic_DNA"/>
</dbReference>
<protein>
    <submittedName>
        <fullName evidence="7">Response regulator</fullName>
    </submittedName>
</protein>
<feature type="domain" description="Response regulatory" evidence="6">
    <location>
        <begin position="3"/>
        <end position="120"/>
    </location>
</feature>
<dbReference type="InterPro" id="IPR018062">
    <property type="entry name" value="HTH_AraC-typ_CS"/>
</dbReference>
<dbReference type="SUPFAM" id="SSF52172">
    <property type="entry name" value="CheY-like"/>
    <property type="match status" value="1"/>
</dbReference>
<keyword evidence="3" id="KW-0804">Transcription</keyword>
<dbReference type="PROSITE" id="PS01124">
    <property type="entry name" value="HTH_ARAC_FAMILY_2"/>
    <property type="match status" value="1"/>
</dbReference>
<dbReference type="KEGG" id="larg:LPA65_15000"/>
<dbReference type="SMART" id="SM00342">
    <property type="entry name" value="HTH_ARAC"/>
    <property type="match status" value="1"/>
</dbReference>
<dbReference type="PROSITE" id="PS50110">
    <property type="entry name" value="RESPONSE_REGULATORY"/>
    <property type="match status" value="1"/>
</dbReference>
<evidence type="ECO:0000259" key="5">
    <source>
        <dbReference type="PROSITE" id="PS01124"/>
    </source>
</evidence>
<evidence type="ECO:0000256" key="1">
    <source>
        <dbReference type="ARBA" id="ARBA00023015"/>
    </source>
</evidence>
<dbReference type="Pfam" id="PF00072">
    <property type="entry name" value="Response_reg"/>
    <property type="match status" value="1"/>
</dbReference>
<dbReference type="InterPro" id="IPR001789">
    <property type="entry name" value="Sig_transdc_resp-reg_receiver"/>
</dbReference>
<dbReference type="GO" id="GO:0000160">
    <property type="term" value="P:phosphorelay signal transduction system"/>
    <property type="evidence" value="ECO:0007669"/>
    <property type="project" value="InterPro"/>
</dbReference>
<sequence>MKRLLIIDDEKALRCGLAGYLKSIQSPFDEIITASGGHQALSYIDQHAVSAALVDINLGDMNGLDLIELINRRYPDMLIVIISGFDDFDFARRAIKLKVLDYLLKPIPRSDLKKLMIAFQQCLITDKRTVVDEGTSRSLAMNVKDYIETHYSEKGLSLSQVASALFVNEGYLSRQLKQTYGRTFSEYLIEYRIQKAQELLRNLTLQYTVTAIANKVGYEDPHYFSRLFRKKTGFSPVQFREHAEPLPNSNRE</sequence>
<dbReference type="GeneID" id="89670561"/>
<dbReference type="InterPro" id="IPR011006">
    <property type="entry name" value="CheY-like_superfamily"/>
</dbReference>
<dbReference type="Pfam" id="PF12833">
    <property type="entry name" value="HTH_18"/>
    <property type="match status" value="1"/>
</dbReference>
<dbReference type="PANTHER" id="PTHR43280:SF28">
    <property type="entry name" value="HTH-TYPE TRANSCRIPTIONAL ACTIVATOR RHAS"/>
    <property type="match status" value="1"/>
</dbReference>
<proteinExistence type="predicted"/>
<keyword evidence="4" id="KW-0597">Phosphoprotein</keyword>
<dbReference type="Proteomes" id="UP000281644">
    <property type="component" value="Chromosome"/>
</dbReference>
<accession>A0AAN1UJM9</accession>
<feature type="domain" description="HTH araC/xylS-type" evidence="5">
    <location>
        <begin position="141"/>
        <end position="242"/>
    </location>
</feature>
<name>A0AAN1UJM9_9LACO</name>
<evidence type="ECO:0000256" key="2">
    <source>
        <dbReference type="ARBA" id="ARBA00023125"/>
    </source>
</evidence>
<dbReference type="PRINTS" id="PR00032">
    <property type="entry name" value="HTHARAC"/>
</dbReference>
<evidence type="ECO:0000259" key="6">
    <source>
        <dbReference type="PROSITE" id="PS50110"/>
    </source>
</evidence>
<evidence type="ECO:0000256" key="3">
    <source>
        <dbReference type="ARBA" id="ARBA00023163"/>
    </source>
</evidence>
<evidence type="ECO:0000313" key="7">
    <source>
        <dbReference type="EMBL" id="AYJ36958.1"/>
    </source>
</evidence>
<reference evidence="7 8" key="1">
    <citation type="submission" date="2018-10" db="EMBL/GenBank/DDBJ databases">
        <title>Genome sequencing of Lactobacillus species.</title>
        <authorList>
            <person name="Baek C."/>
            <person name="Yi H."/>
        </authorList>
    </citation>
    <scope>NUCLEOTIDE SEQUENCE [LARGE SCALE GENOMIC DNA]</scope>
    <source>
        <strain evidence="7 8">DSM 16365</strain>
    </source>
</reference>
<dbReference type="SMART" id="SM00448">
    <property type="entry name" value="REC"/>
    <property type="match status" value="1"/>
</dbReference>
<dbReference type="Gene3D" id="1.10.10.60">
    <property type="entry name" value="Homeodomain-like"/>
    <property type="match status" value="2"/>
</dbReference>
<feature type="modified residue" description="4-aspartylphosphate" evidence="4">
    <location>
        <position position="55"/>
    </location>
</feature>
<dbReference type="InterPro" id="IPR020449">
    <property type="entry name" value="Tscrpt_reg_AraC-type_HTH"/>
</dbReference>
<keyword evidence="1" id="KW-0805">Transcription regulation</keyword>
<dbReference type="PROSITE" id="PS00041">
    <property type="entry name" value="HTH_ARAC_FAMILY_1"/>
    <property type="match status" value="1"/>
</dbReference>
<dbReference type="AlphaFoldDB" id="A0AAN1UJM9"/>
<evidence type="ECO:0000256" key="4">
    <source>
        <dbReference type="PROSITE-ProRule" id="PRU00169"/>
    </source>
</evidence>